<name>A0A1F7XZU0_9BACT</name>
<organism evidence="1 2">
    <name type="scientific">Candidatus Woesebacteria bacterium RIFCSPHIGHO2_01_FULL_38_9</name>
    <dbReference type="NCBI Taxonomy" id="1802492"/>
    <lineage>
        <taxon>Bacteria</taxon>
        <taxon>Candidatus Woeseibacteriota</taxon>
    </lineage>
</organism>
<accession>A0A1F7XZU0</accession>
<reference evidence="1 2" key="1">
    <citation type="journal article" date="2016" name="Nat. Commun.">
        <title>Thousands of microbial genomes shed light on interconnected biogeochemical processes in an aquifer system.</title>
        <authorList>
            <person name="Anantharaman K."/>
            <person name="Brown C.T."/>
            <person name="Hug L.A."/>
            <person name="Sharon I."/>
            <person name="Castelle C.J."/>
            <person name="Probst A.J."/>
            <person name="Thomas B.C."/>
            <person name="Singh A."/>
            <person name="Wilkins M.J."/>
            <person name="Karaoz U."/>
            <person name="Brodie E.L."/>
            <person name="Williams K.H."/>
            <person name="Hubbard S.S."/>
            <person name="Banfield J.F."/>
        </authorList>
    </citation>
    <scope>NUCLEOTIDE SEQUENCE [LARGE SCALE GENOMIC DNA]</scope>
</reference>
<comment type="caution">
    <text evidence="1">The sequence shown here is derived from an EMBL/GenBank/DDBJ whole genome shotgun (WGS) entry which is preliminary data.</text>
</comment>
<proteinExistence type="predicted"/>
<evidence type="ECO:0000313" key="1">
    <source>
        <dbReference type="EMBL" id="OGM19928.1"/>
    </source>
</evidence>
<gene>
    <name evidence="1" type="ORF">A2714_04300</name>
</gene>
<evidence type="ECO:0008006" key="3">
    <source>
        <dbReference type="Google" id="ProtNLM"/>
    </source>
</evidence>
<dbReference type="EMBL" id="MGGE01000058">
    <property type="protein sequence ID" value="OGM19928.1"/>
    <property type="molecule type" value="Genomic_DNA"/>
</dbReference>
<evidence type="ECO:0000313" key="2">
    <source>
        <dbReference type="Proteomes" id="UP000178419"/>
    </source>
</evidence>
<dbReference type="Proteomes" id="UP000178419">
    <property type="component" value="Unassembled WGS sequence"/>
</dbReference>
<protein>
    <recommendedName>
        <fullName evidence="3">CopG family transcriptional regulator</fullName>
    </recommendedName>
</protein>
<sequence>MNYQRITVSLPKSVYEDLLTLYGKGNISSLLAEVAQKRVLQDKLYKKTPVEEFFALRKITTKRTIKQILAGIHKGRT</sequence>
<dbReference type="AlphaFoldDB" id="A0A1F7XZU0"/>